<evidence type="ECO:0000259" key="11">
    <source>
        <dbReference type="PROSITE" id="PS50071"/>
    </source>
</evidence>
<organism evidence="13 14">
    <name type="scientific">Tenebrio molitor</name>
    <name type="common">Yellow mealworm beetle</name>
    <dbReference type="NCBI Taxonomy" id="7067"/>
    <lineage>
        <taxon>Eukaryota</taxon>
        <taxon>Metazoa</taxon>
        <taxon>Ecdysozoa</taxon>
        <taxon>Arthropoda</taxon>
        <taxon>Hexapoda</taxon>
        <taxon>Insecta</taxon>
        <taxon>Pterygota</taxon>
        <taxon>Neoptera</taxon>
        <taxon>Endopterygota</taxon>
        <taxon>Coleoptera</taxon>
        <taxon>Polyphaga</taxon>
        <taxon>Cucujiformia</taxon>
        <taxon>Tenebrionidae</taxon>
        <taxon>Tenebrio</taxon>
    </lineage>
</organism>
<dbReference type="InterPro" id="IPR036691">
    <property type="entry name" value="Endo/exonu/phosph_ase_sf"/>
</dbReference>
<evidence type="ECO:0000259" key="12">
    <source>
        <dbReference type="PROSITE" id="PS51179"/>
    </source>
</evidence>
<evidence type="ECO:0000256" key="6">
    <source>
        <dbReference type="ARBA" id="ARBA00023242"/>
    </source>
</evidence>
<dbReference type="SUPFAM" id="SSF46689">
    <property type="entry name" value="Homeodomain-like"/>
    <property type="match status" value="1"/>
</dbReference>
<dbReference type="Gene3D" id="1.10.260.40">
    <property type="entry name" value="lambda repressor-like DNA-binding domains"/>
    <property type="match status" value="1"/>
</dbReference>
<feature type="region of interest" description="Disordered" evidence="10">
    <location>
        <begin position="423"/>
        <end position="442"/>
    </location>
</feature>
<feature type="compositionally biased region" description="Polar residues" evidence="10">
    <location>
        <begin position="465"/>
        <end position="505"/>
    </location>
</feature>
<dbReference type="SMART" id="SM00389">
    <property type="entry name" value="HOX"/>
    <property type="match status" value="1"/>
</dbReference>
<feature type="compositionally biased region" description="Basic residues" evidence="10">
    <location>
        <begin position="793"/>
        <end position="810"/>
    </location>
</feature>
<dbReference type="CDD" id="cd00086">
    <property type="entry name" value="homeodomain"/>
    <property type="match status" value="1"/>
</dbReference>
<keyword evidence="4 8" id="KW-0371">Homeobox</keyword>
<gene>
    <name evidence="13" type="ORF">GEV33_007816</name>
</gene>
<evidence type="ECO:0000256" key="4">
    <source>
        <dbReference type="ARBA" id="ARBA00023155"/>
    </source>
</evidence>
<dbReference type="SUPFAM" id="SSF47413">
    <property type="entry name" value="lambda repressor-like DNA-binding domains"/>
    <property type="match status" value="1"/>
</dbReference>
<dbReference type="Pfam" id="PF00157">
    <property type="entry name" value="Pou"/>
    <property type="match status" value="2"/>
</dbReference>
<dbReference type="PRINTS" id="PR00028">
    <property type="entry name" value="POUDOMAIN"/>
</dbReference>
<dbReference type="SMART" id="SM00352">
    <property type="entry name" value="POU"/>
    <property type="match status" value="1"/>
</dbReference>
<dbReference type="PROSITE" id="PS51179">
    <property type="entry name" value="POU_3"/>
    <property type="match status" value="1"/>
</dbReference>
<dbReference type="InterPro" id="IPR050255">
    <property type="entry name" value="POU_domain_TF"/>
</dbReference>
<proteinExistence type="inferred from homology"/>
<evidence type="ECO:0000256" key="3">
    <source>
        <dbReference type="ARBA" id="ARBA00023125"/>
    </source>
</evidence>
<evidence type="ECO:0000256" key="8">
    <source>
        <dbReference type="PROSITE-ProRule" id="PRU00108"/>
    </source>
</evidence>
<feature type="region of interest" description="Disordered" evidence="10">
    <location>
        <begin position="447"/>
        <end position="505"/>
    </location>
</feature>
<sequence length="1000" mass="109045">MMRLDRLNDKEADDKSVIRRVVVLRLDARAVRVISIAATDTAADALIIAYFISSDAEVLARSRNANVFTLAVSNRPGLYPFVFSPTLFERELKRDAGSNPTSPTSSFCALQNTVQSGDSLHLNDTTVKESDCESSVGSPEPASGVDGTTDLTLGTKAMHGRLEEAMAADSKMSPNVSAAAHLNGMAGLVTLQNLQNLASLQQSLPQVASLAAGLQNMAGLTGNPAVNAPLNLSVSASVATPRTSQSGSNTEATLNPSQSTGSTLPPPPNPLLSSQQPAPMPQFILASGQLVQGIQGAQLLIPTSQGLATQTILTIPVNHVNSSDQMVNLALNNGQVVTTSLANLQAMAQTNLLNNTTNAVPTTNGSIGPGLLNPASLSHLLSNGSPQQLLQTMPQMLSNPHTTNPAPLLNPLAQPLLSTAPTLLTTPTSQSTPPHRNPMITSSYADSKLHHQQSISRNPSPPNVSPMNRMSSTNGEITITTSAGPVPSQNLKRSPSSLSPNCTDSSTADLLVDSPSGFSTDCFCPETLLQQSRCFFATRSFTTSFTVLYGILQVDSDPLDPFFRYLAVGAKVDPPTPRVPPQGKLFSFFPTMYIFFTSSQPDQPTINQTSSNVVDGINLDEIKDFAKAFKLRRLSLGLTQTQVGQALSVTEGPAYSQSAICRYALQFKSKPGPVHTDRCGASAPTRAESAGSVVVAFVPQQCMTFEKLDITPKSAQKIKPVLERWMKEAEERDYVNSNERMRGDKQKAAGEKERACRNRRDKEVKTIRTRVEDAMKENREECMLIGRENRRKRNKNWGRGKRDGKRKSKNKVQNSEGERLMEWIEGNGWEVLNGNKQGDEEGEWTYIGSRGETVINYGVVNVEAWERVEKFRIGERAESDHLEIALKKRRGGKEQITAVRVIQLSINKSLFNSRYKSGQNHLTDFIGIEPSKKRKRRTSFTPQALELLNAHFERNTHPSGTEITGLAHQLGYEREVIRIWFCNKRQALKNTVRMMSKGMV</sequence>
<dbReference type="InterPro" id="IPR009057">
    <property type="entry name" value="Homeodomain-like_sf"/>
</dbReference>
<feature type="region of interest" description="Disordered" evidence="10">
    <location>
        <begin position="237"/>
        <end position="277"/>
    </location>
</feature>
<evidence type="ECO:0000256" key="5">
    <source>
        <dbReference type="ARBA" id="ARBA00023163"/>
    </source>
</evidence>
<feature type="compositionally biased region" description="Low complexity" evidence="10">
    <location>
        <begin position="423"/>
        <end position="434"/>
    </location>
</feature>
<dbReference type="GO" id="GO:0005634">
    <property type="term" value="C:nucleus"/>
    <property type="evidence" value="ECO:0007669"/>
    <property type="project" value="UniProtKB-SubCell"/>
</dbReference>
<evidence type="ECO:0008006" key="15">
    <source>
        <dbReference type="Google" id="ProtNLM"/>
    </source>
</evidence>
<comment type="subcellular location">
    <subcellularLocation>
        <location evidence="1 8 9">Nucleus</location>
    </subcellularLocation>
</comment>
<evidence type="ECO:0000313" key="13">
    <source>
        <dbReference type="EMBL" id="KAH0814974.1"/>
    </source>
</evidence>
<dbReference type="InterPro" id="IPR001356">
    <property type="entry name" value="HD"/>
</dbReference>
<dbReference type="FunFam" id="1.10.10.60:FF:000051">
    <property type="entry name" value="POU domain protein"/>
    <property type="match status" value="1"/>
</dbReference>
<dbReference type="PROSITE" id="PS00035">
    <property type="entry name" value="POU_1"/>
    <property type="match status" value="1"/>
</dbReference>
<dbReference type="GO" id="GO:0000978">
    <property type="term" value="F:RNA polymerase II cis-regulatory region sequence-specific DNA binding"/>
    <property type="evidence" value="ECO:0007669"/>
    <property type="project" value="TreeGrafter"/>
</dbReference>
<evidence type="ECO:0000256" key="1">
    <source>
        <dbReference type="ARBA" id="ARBA00004123"/>
    </source>
</evidence>
<dbReference type="PROSITE" id="PS50071">
    <property type="entry name" value="HOMEOBOX_2"/>
    <property type="match status" value="1"/>
</dbReference>
<reference evidence="13" key="2">
    <citation type="submission" date="2021-08" db="EMBL/GenBank/DDBJ databases">
        <authorList>
            <person name="Eriksson T."/>
        </authorList>
    </citation>
    <scope>NUCLEOTIDE SEQUENCE</scope>
    <source>
        <strain evidence="13">Stoneville</strain>
        <tissue evidence="13">Whole head</tissue>
    </source>
</reference>
<keyword evidence="2" id="KW-0805">Transcription regulation</keyword>
<comment type="caution">
    <text evidence="13">The sequence shown here is derived from an EMBL/GenBank/DDBJ whole genome shotgun (WGS) entry which is preliminary data.</text>
</comment>
<dbReference type="Gene3D" id="3.60.10.10">
    <property type="entry name" value="Endonuclease/exonuclease/phosphatase"/>
    <property type="match status" value="1"/>
</dbReference>
<comment type="similarity">
    <text evidence="7">Belongs to the POU transcription factor family. Class-6 subfamily.</text>
</comment>
<dbReference type="Pfam" id="PF00046">
    <property type="entry name" value="Homeodomain"/>
    <property type="match status" value="1"/>
</dbReference>
<name>A0A8J6LAN1_TENMO</name>
<evidence type="ECO:0000256" key="10">
    <source>
        <dbReference type="SAM" id="MobiDB-lite"/>
    </source>
</evidence>
<reference evidence="13" key="1">
    <citation type="journal article" date="2020" name="J Insects Food Feed">
        <title>The yellow mealworm (Tenebrio molitor) genome: a resource for the emerging insects as food and feed industry.</title>
        <authorList>
            <person name="Eriksson T."/>
            <person name="Andere A."/>
            <person name="Kelstrup H."/>
            <person name="Emery V."/>
            <person name="Picard C."/>
        </authorList>
    </citation>
    <scope>NUCLEOTIDE SEQUENCE</scope>
    <source>
        <strain evidence="13">Stoneville</strain>
        <tissue evidence="13">Whole head</tissue>
    </source>
</reference>
<keyword evidence="14" id="KW-1185">Reference proteome</keyword>
<feature type="region of interest" description="Disordered" evidence="10">
    <location>
        <begin position="741"/>
        <end position="761"/>
    </location>
</feature>
<feature type="region of interest" description="Disordered" evidence="10">
    <location>
        <begin position="793"/>
        <end position="817"/>
    </location>
</feature>
<protein>
    <recommendedName>
        <fullName evidence="15">POU domain protein</fullName>
    </recommendedName>
</protein>
<dbReference type="Gene3D" id="1.10.10.60">
    <property type="entry name" value="Homeodomain-like"/>
    <property type="match status" value="1"/>
</dbReference>
<accession>A0A8J6LAN1</accession>
<dbReference type="InterPro" id="IPR000327">
    <property type="entry name" value="POU_dom"/>
</dbReference>
<keyword evidence="3 8" id="KW-0238">DNA-binding</keyword>
<dbReference type="InterPro" id="IPR013847">
    <property type="entry name" value="POU"/>
</dbReference>
<dbReference type="InterPro" id="IPR010982">
    <property type="entry name" value="Lambda_DNA-bd_dom_sf"/>
</dbReference>
<feature type="region of interest" description="Disordered" evidence="10">
    <location>
        <begin position="125"/>
        <end position="151"/>
    </location>
</feature>
<dbReference type="Proteomes" id="UP000719412">
    <property type="component" value="Unassembled WGS sequence"/>
</dbReference>
<evidence type="ECO:0000256" key="9">
    <source>
        <dbReference type="RuleBase" id="RU000682"/>
    </source>
</evidence>
<dbReference type="EMBL" id="JABDTM020023698">
    <property type="protein sequence ID" value="KAH0814974.1"/>
    <property type="molecule type" value="Genomic_DNA"/>
</dbReference>
<feature type="domain" description="Homeobox" evidence="11">
    <location>
        <begin position="931"/>
        <end position="991"/>
    </location>
</feature>
<evidence type="ECO:0000256" key="2">
    <source>
        <dbReference type="ARBA" id="ARBA00023015"/>
    </source>
</evidence>
<feature type="DNA-binding region" description="Homeobox" evidence="8">
    <location>
        <begin position="933"/>
        <end position="992"/>
    </location>
</feature>
<evidence type="ECO:0000313" key="14">
    <source>
        <dbReference type="Proteomes" id="UP000719412"/>
    </source>
</evidence>
<keyword evidence="6 8" id="KW-0539">Nucleus</keyword>
<keyword evidence="5" id="KW-0804">Transcription</keyword>
<feature type="domain" description="POU-specific" evidence="12">
    <location>
        <begin position="614"/>
        <end position="730"/>
    </location>
</feature>
<dbReference type="PANTHER" id="PTHR11636:SF5">
    <property type="entry name" value="POU DOMAIN MOTIF 3, ISOFORM F"/>
    <property type="match status" value="1"/>
</dbReference>
<dbReference type="PANTHER" id="PTHR11636">
    <property type="entry name" value="POU DOMAIN"/>
    <property type="match status" value="1"/>
</dbReference>
<dbReference type="GO" id="GO:0045944">
    <property type="term" value="P:positive regulation of transcription by RNA polymerase II"/>
    <property type="evidence" value="ECO:0007669"/>
    <property type="project" value="UniProtKB-ARBA"/>
</dbReference>
<evidence type="ECO:0000256" key="7">
    <source>
        <dbReference type="ARBA" id="ARBA00061425"/>
    </source>
</evidence>
<dbReference type="GO" id="GO:0000981">
    <property type="term" value="F:DNA-binding transcription factor activity, RNA polymerase II-specific"/>
    <property type="evidence" value="ECO:0007669"/>
    <property type="project" value="TreeGrafter"/>
</dbReference>
<dbReference type="AlphaFoldDB" id="A0A8J6LAN1"/>
<feature type="compositionally biased region" description="Polar residues" evidence="10">
    <location>
        <begin position="237"/>
        <end position="263"/>
    </location>
</feature>